<evidence type="ECO:0000313" key="4">
    <source>
        <dbReference type="Proteomes" id="UP000766595"/>
    </source>
</evidence>
<dbReference type="PANTHER" id="PTHR43428:SF1">
    <property type="entry name" value="ARSENATE REDUCTASE"/>
    <property type="match status" value="1"/>
</dbReference>
<accession>A0A947D3I0</accession>
<dbReference type="EMBL" id="JAHHZF010000005">
    <property type="protein sequence ID" value="MBT9290323.1"/>
    <property type="molecule type" value="Genomic_DNA"/>
</dbReference>
<dbReference type="CDD" id="cd16345">
    <property type="entry name" value="LMWP_ArsC"/>
    <property type="match status" value="1"/>
</dbReference>
<dbReference type="Pfam" id="PF01451">
    <property type="entry name" value="LMWPc"/>
    <property type="match status" value="1"/>
</dbReference>
<comment type="caution">
    <text evidence="3">The sequence shown here is derived from an EMBL/GenBank/DDBJ whole genome shotgun (WGS) entry which is preliminary data.</text>
</comment>
<dbReference type="SMART" id="SM00226">
    <property type="entry name" value="LMWPc"/>
    <property type="match status" value="1"/>
</dbReference>
<dbReference type="PANTHER" id="PTHR43428">
    <property type="entry name" value="ARSENATE REDUCTASE"/>
    <property type="match status" value="1"/>
</dbReference>
<keyword evidence="4" id="KW-1185">Reference proteome</keyword>
<dbReference type="InterPro" id="IPR036196">
    <property type="entry name" value="Ptyr_pPase_sf"/>
</dbReference>
<evidence type="ECO:0000259" key="2">
    <source>
        <dbReference type="SMART" id="SM00226"/>
    </source>
</evidence>
<sequence length="152" mass="17291">MTVVERTRPSAVLFACSMNAVRSPMAEAIAKHLFNRKIYFQSAGVRPGGELDPFAVKVLEEIGLDISRHRPRTFDDIEDSNFDLIVTLAPEAHHKALDLTRTQAMDVEYWPTQDPQLASGSREQILESYRTVRDGLMRRIKDRLGWSPQAHD</sequence>
<evidence type="ECO:0000313" key="3">
    <source>
        <dbReference type="EMBL" id="MBT9290323.1"/>
    </source>
</evidence>
<dbReference type="SUPFAM" id="SSF52788">
    <property type="entry name" value="Phosphotyrosine protein phosphatases I"/>
    <property type="match status" value="1"/>
</dbReference>
<feature type="domain" description="Phosphotyrosine protein phosphatase I" evidence="2">
    <location>
        <begin position="10"/>
        <end position="146"/>
    </location>
</feature>
<keyword evidence="1" id="KW-0059">Arsenical resistance</keyword>
<evidence type="ECO:0000256" key="1">
    <source>
        <dbReference type="ARBA" id="ARBA00022849"/>
    </source>
</evidence>
<dbReference type="InterPro" id="IPR023485">
    <property type="entry name" value="Ptyr_pPase"/>
</dbReference>
<name>A0A947D3I0_9HYPH</name>
<dbReference type="Gene3D" id="3.40.50.2300">
    <property type="match status" value="1"/>
</dbReference>
<dbReference type="GO" id="GO:0046685">
    <property type="term" value="P:response to arsenic-containing substance"/>
    <property type="evidence" value="ECO:0007669"/>
    <property type="project" value="UniProtKB-KW"/>
</dbReference>
<reference evidence="3 4" key="1">
    <citation type="submission" date="2021-06" db="EMBL/GenBank/DDBJ databases">
        <authorList>
            <person name="Grouzdev D.S."/>
            <person name="Koziaeva V."/>
        </authorList>
    </citation>
    <scope>NUCLEOTIDE SEQUENCE [LARGE SCALE GENOMIC DNA]</scope>
    <source>
        <strain evidence="3 4">22</strain>
    </source>
</reference>
<protein>
    <submittedName>
        <fullName evidence="3">Low molecular weight phosphatase family protein</fullName>
    </submittedName>
</protein>
<proteinExistence type="predicted"/>
<gene>
    <name evidence="3" type="ORF">KL771_12695</name>
</gene>
<dbReference type="Proteomes" id="UP000766595">
    <property type="component" value="Unassembled WGS sequence"/>
</dbReference>
<organism evidence="3 4">
    <name type="scientific">Prosthecodimorpha staleyi</name>
    <dbReference type="NCBI Taxonomy" id="2840188"/>
    <lineage>
        <taxon>Bacteria</taxon>
        <taxon>Pseudomonadati</taxon>
        <taxon>Pseudomonadota</taxon>
        <taxon>Alphaproteobacteria</taxon>
        <taxon>Hyphomicrobiales</taxon>
        <taxon>Ancalomicrobiaceae</taxon>
        <taxon>Prosthecodimorpha</taxon>
    </lineage>
</organism>
<dbReference type="AlphaFoldDB" id="A0A947D3I0"/>